<dbReference type="PANTHER" id="PTHR44858">
    <property type="entry name" value="TETRATRICOPEPTIDE REPEAT PROTEIN 6"/>
    <property type="match status" value="1"/>
</dbReference>
<dbReference type="PROSITE" id="PS50293">
    <property type="entry name" value="TPR_REGION"/>
    <property type="match status" value="1"/>
</dbReference>
<keyword evidence="6" id="KW-1185">Reference proteome</keyword>
<feature type="chain" id="PRO_5006212495" evidence="4">
    <location>
        <begin position="22"/>
        <end position="264"/>
    </location>
</feature>
<dbReference type="InterPro" id="IPR050498">
    <property type="entry name" value="Ycf3"/>
</dbReference>
<dbReference type="InterPro" id="IPR011990">
    <property type="entry name" value="TPR-like_helical_dom_sf"/>
</dbReference>
<evidence type="ECO:0000256" key="1">
    <source>
        <dbReference type="ARBA" id="ARBA00022737"/>
    </source>
</evidence>
<evidence type="ECO:0000256" key="2">
    <source>
        <dbReference type="ARBA" id="ARBA00022803"/>
    </source>
</evidence>
<dbReference type="SUPFAM" id="SSF48452">
    <property type="entry name" value="TPR-like"/>
    <property type="match status" value="1"/>
</dbReference>
<accession>A0A0Q4B5E1</accession>
<dbReference type="AlphaFoldDB" id="A0A0Q4B5E1"/>
<reference evidence="5" key="1">
    <citation type="submission" date="2015-08" db="EMBL/GenBank/DDBJ databases">
        <title>Candidatus Bacteriodes Periocalifornicus.</title>
        <authorList>
            <person name="McLean J.S."/>
            <person name="Kelley S."/>
        </authorList>
    </citation>
    <scope>NUCLEOTIDE SEQUENCE [LARGE SCALE GENOMIC DNA]</scope>
    <source>
        <strain evidence="5">12B</strain>
    </source>
</reference>
<evidence type="ECO:0000256" key="3">
    <source>
        <dbReference type="PROSITE-ProRule" id="PRU00339"/>
    </source>
</evidence>
<evidence type="ECO:0000256" key="4">
    <source>
        <dbReference type="SAM" id="SignalP"/>
    </source>
</evidence>
<dbReference type="SMART" id="SM00028">
    <property type="entry name" value="TPR"/>
    <property type="match status" value="5"/>
</dbReference>
<dbReference type="Gene3D" id="1.25.40.10">
    <property type="entry name" value="Tetratricopeptide repeat domain"/>
    <property type="match status" value="2"/>
</dbReference>
<organism evidence="5 6">
    <name type="scientific">Candidatus [Bacteroides] periocalifornicus</name>
    <dbReference type="NCBI Taxonomy" id="1702214"/>
    <lineage>
        <taxon>Bacteria</taxon>
        <taxon>Pseudomonadati</taxon>
        <taxon>Bacteroidota</taxon>
    </lineage>
</organism>
<dbReference type="PATRIC" id="fig|1702214.3.peg.1787"/>
<dbReference type="PANTHER" id="PTHR44858:SF1">
    <property type="entry name" value="UDP-N-ACETYLGLUCOSAMINE--PEPTIDE N-ACETYLGLUCOSAMINYLTRANSFERASE SPINDLY-RELATED"/>
    <property type="match status" value="1"/>
</dbReference>
<evidence type="ECO:0000313" key="6">
    <source>
        <dbReference type="Proteomes" id="UP000054172"/>
    </source>
</evidence>
<dbReference type="Proteomes" id="UP000054172">
    <property type="component" value="Unassembled WGS sequence"/>
</dbReference>
<dbReference type="InterPro" id="IPR019734">
    <property type="entry name" value="TPR_rpt"/>
</dbReference>
<dbReference type="PROSITE" id="PS50005">
    <property type="entry name" value="TPR"/>
    <property type="match status" value="1"/>
</dbReference>
<keyword evidence="1" id="KW-0677">Repeat</keyword>
<dbReference type="STRING" id="1702214.AL399_08435"/>
<feature type="signal peptide" evidence="4">
    <location>
        <begin position="1"/>
        <end position="21"/>
    </location>
</feature>
<name>A0A0Q4B5E1_9BACT</name>
<dbReference type="Pfam" id="PF13414">
    <property type="entry name" value="TPR_11"/>
    <property type="match status" value="1"/>
</dbReference>
<comment type="caution">
    <text evidence="5">The sequence shown here is derived from an EMBL/GenBank/DDBJ whole genome shotgun (WGS) entry which is preliminary data.</text>
</comment>
<gene>
    <name evidence="5" type="ORF">AL399_08435</name>
</gene>
<evidence type="ECO:0000313" key="5">
    <source>
        <dbReference type="EMBL" id="KQM08233.1"/>
    </source>
</evidence>
<feature type="repeat" description="TPR" evidence="3">
    <location>
        <begin position="175"/>
        <end position="208"/>
    </location>
</feature>
<sequence length="264" mass="29260">MERFLYTILVFLGLTAGLLHAGESVAQEPTNLEKGKTALAQGDLSSARKFLELAYKEAPQDTAVISALTDTYLRGQDARRAEQVLTDAVKRTPTMSELYVYLGVAQNMRGNFKTAYETLQKANELLGAEHPLRSTLYLNLGIATQGLIAQQTREMDGPSALSWYDKAVELNPRNATAHSYRGSALYRAGNYEDAVLAYSKALEIDDSNAIIIYNRGMAYLREGNRAKACLDFHAACKRRNMNACKQITIECTHDQLGAKQQPEQ</sequence>
<keyword evidence="4" id="KW-0732">Signal</keyword>
<dbReference type="EMBL" id="LIIK01000053">
    <property type="protein sequence ID" value="KQM08233.1"/>
    <property type="molecule type" value="Genomic_DNA"/>
</dbReference>
<dbReference type="Pfam" id="PF14559">
    <property type="entry name" value="TPR_19"/>
    <property type="match status" value="1"/>
</dbReference>
<keyword evidence="2 3" id="KW-0802">TPR repeat</keyword>
<protein>
    <submittedName>
        <fullName evidence="5">Uncharacterized protein</fullName>
    </submittedName>
</protein>
<proteinExistence type="predicted"/>